<proteinExistence type="predicted"/>
<feature type="region of interest" description="Disordered" evidence="1">
    <location>
        <begin position="320"/>
        <end position="364"/>
    </location>
</feature>
<organism evidence="2 3">
    <name type="scientific">Paracidovorax wautersii</name>
    <dbReference type="NCBI Taxonomy" id="1177982"/>
    <lineage>
        <taxon>Bacteria</taxon>
        <taxon>Pseudomonadati</taxon>
        <taxon>Pseudomonadota</taxon>
        <taxon>Betaproteobacteria</taxon>
        <taxon>Burkholderiales</taxon>
        <taxon>Comamonadaceae</taxon>
        <taxon>Paracidovorax</taxon>
    </lineage>
</organism>
<dbReference type="STRING" id="1177982.SAMN04489711_1363"/>
<dbReference type="EMBL" id="FONX01000036">
    <property type="protein sequence ID" value="SFF33660.1"/>
    <property type="molecule type" value="Genomic_DNA"/>
</dbReference>
<reference evidence="3" key="1">
    <citation type="submission" date="2016-10" db="EMBL/GenBank/DDBJ databases">
        <authorList>
            <person name="Varghese N."/>
            <person name="Submissions S."/>
        </authorList>
    </citation>
    <scope>NUCLEOTIDE SEQUENCE [LARGE SCALE GENOMIC DNA]</scope>
    <source>
        <strain evidence="3">DSM 27981</strain>
    </source>
</reference>
<keyword evidence="3" id="KW-1185">Reference proteome</keyword>
<evidence type="ECO:0000313" key="3">
    <source>
        <dbReference type="Proteomes" id="UP000199119"/>
    </source>
</evidence>
<dbReference type="AlphaFoldDB" id="A0A1I2HWA0"/>
<dbReference type="Proteomes" id="UP000199119">
    <property type="component" value="Unassembled WGS sequence"/>
</dbReference>
<name>A0A1I2HWA0_9BURK</name>
<accession>A0A1I2HWA0</accession>
<gene>
    <name evidence="2" type="ORF">SAMN04489711_1363</name>
</gene>
<evidence type="ECO:0000256" key="1">
    <source>
        <dbReference type="SAM" id="MobiDB-lite"/>
    </source>
</evidence>
<feature type="compositionally biased region" description="Basic and acidic residues" evidence="1">
    <location>
        <begin position="342"/>
        <end position="364"/>
    </location>
</feature>
<sequence>MRPNLLHEATSAYGEHSLSAIAVMVTHPAPAREPWYVVFDKKRALPLYETDLAEEAIDRADRLTAISDLGQAAAALLKSDKNLYLVSPFDVSQSPDGLQLITDAMARGSASLVFGQDSGFTDVLEDNPYWEALRSAINAAPELSSRPKSVIFSTAEQLLLRDEEGIRTDTTDVYVLMQIEWQGTAPVSARLTVLDEDYPVNGKALYEHLYEMSHSPECEIWYESPEELATWEMATLKAMPLFSQLRKPEHTHRVLAYEGGPMMKSLVKTHPWLLEKDGDGKAVPLRVKIVPDDEEFGEDALRKDHHLLASAYLTGVLEQDGRDKDGTRWDRRYEASHPPATLHDDHLVSHKETERKDDSGPSLG</sequence>
<evidence type="ECO:0000313" key="2">
    <source>
        <dbReference type="EMBL" id="SFF33660.1"/>
    </source>
</evidence>
<protein>
    <submittedName>
        <fullName evidence="2">Uncharacterized protein</fullName>
    </submittedName>
</protein>
<feature type="compositionally biased region" description="Basic and acidic residues" evidence="1">
    <location>
        <begin position="320"/>
        <end position="335"/>
    </location>
</feature>